<sequence>MKRTITLLIMIFLSYGIKGQESTAEKAINTTIDAWHQAATNADFGAYFGHMTSDAVFIGTDATENWKGDAFKAFAKPYFDKGKAWSFTSLERNVYLDPESDMAWFDELLDTQMKICRGSGVLVKKNGRWKIKHYVLSVTVPNDDIEALIKIKEETDDALINKLRQKK</sequence>
<comment type="caution">
    <text evidence="2">The sequence shown here is derived from an EMBL/GenBank/DDBJ whole genome shotgun (WGS) entry which is preliminary data.</text>
</comment>
<dbReference type="Gene3D" id="3.10.450.50">
    <property type="match status" value="1"/>
</dbReference>
<evidence type="ECO:0000313" key="2">
    <source>
        <dbReference type="EMBL" id="MBC9796825.1"/>
    </source>
</evidence>
<protein>
    <submittedName>
        <fullName evidence="2">Nuclear transport factor 2 family protein</fullName>
    </submittedName>
</protein>
<dbReference type="InterPro" id="IPR037401">
    <property type="entry name" value="SnoaL-like"/>
</dbReference>
<organism evidence="2 3">
    <name type="scientific">Sinomicrobium weinanense</name>
    <dbReference type="NCBI Taxonomy" id="2842200"/>
    <lineage>
        <taxon>Bacteria</taxon>
        <taxon>Pseudomonadati</taxon>
        <taxon>Bacteroidota</taxon>
        <taxon>Flavobacteriia</taxon>
        <taxon>Flavobacteriales</taxon>
        <taxon>Flavobacteriaceae</taxon>
        <taxon>Sinomicrobium</taxon>
    </lineage>
</organism>
<dbReference type="Proteomes" id="UP000653730">
    <property type="component" value="Unassembled WGS sequence"/>
</dbReference>
<feature type="domain" description="SnoaL-like" evidence="1">
    <location>
        <begin position="28"/>
        <end position="140"/>
    </location>
</feature>
<evidence type="ECO:0000313" key="3">
    <source>
        <dbReference type="Proteomes" id="UP000653730"/>
    </source>
</evidence>
<dbReference type="EMBL" id="JACVDC010000037">
    <property type="protein sequence ID" value="MBC9796825.1"/>
    <property type="molecule type" value="Genomic_DNA"/>
</dbReference>
<accession>A0A926Q4F3</accession>
<dbReference type="InterPro" id="IPR032710">
    <property type="entry name" value="NTF2-like_dom_sf"/>
</dbReference>
<dbReference type="AlphaFoldDB" id="A0A926Q4F3"/>
<dbReference type="Pfam" id="PF13474">
    <property type="entry name" value="SnoaL_3"/>
    <property type="match status" value="1"/>
</dbReference>
<dbReference type="RefSeq" id="WP_187965968.1">
    <property type="nucleotide sequence ID" value="NZ_JACVDC010000037.1"/>
</dbReference>
<dbReference type="SUPFAM" id="SSF54427">
    <property type="entry name" value="NTF2-like"/>
    <property type="match status" value="1"/>
</dbReference>
<evidence type="ECO:0000259" key="1">
    <source>
        <dbReference type="Pfam" id="PF13474"/>
    </source>
</evidence>
<name>A0A926Q4F3_9FLAO</name>
<keyword evidence="3" id="KW-1185">Reference proteome</keyword>
<reference evidence="2 3" key="1">
    <citation type="submission" date="2020-09" db="EMBL/GenBank/DDBJ databases">
        <title>Sinomicrobium weinanense sp. nov., a halophilic bacteria isolated from saline-alkali soil.</title>
        <authorList>
            <person name="Wu P."/>
            <person name="Ren H."/>
            <person name="Mei Y."/>
            <person name="Liang Y."/>
            <person name="Chen Z."/>
        </authorList>
    </citation>
    <scope>NUCLEOTIDE SEQUENCE [LARGE SCALE GENOMIC DNA]</scope>
    <source>
        <strain evidence="2 3">FJxs</strain>
    </source>
</reference>
<gene>
    <name evidence="2" type="ORF">IBL28_12665</name>
</gene>
<proteinExistence type="predicted"/>